<dbReference type="EMBL" id="HF548279">
    <property type="protein sequence ID" value="CCO21002.1"/>
    <property type="molecule type" value="Genomic_DNA"/>
</dbReference>
<sequence>MKRTGKPVFFIVLGLILVITTLAFTGVHTWYGDVEKTWIKGAADIRWGIDIRGGVDVTFSPPRDYDATNDEMAAAEAIIKVRLVSLNITDYEVYTDVNKDRIIVRFPWKEGESDFNPEKAIQELGETAMLTFREGMEMDAAGAPAGITKDTIILQGQDVQNAAAAYSQNDYQQTIPVVSLKLSPDGTKKFAEATARLQGEVISIWMDELLLSAPPFKAPLTVVRRL</sequence>
<organism evidence="2">
    <name type="scientific">termite gut metagenome</name>
    <dbReference type="NCBI Taxonomy" id="433724"/>
    <lineage>
        <taxon>unclassified sequences</taxon>
        <taxon>metagenomes</taxon>
        <taxon>organismal metagenomes</taxon>
    </lineage>
</organism>
<reference evidence="2" key="1">
    <citation type="submission" date="2012-10" db="EMBL/GenBank/DDBJ databases">
        <authorList>
            <person name="Sandrine L."/>
        </authorList>
    </citation>
    <scope>NUCLEOTIDE SEQUENCE</scope>
</reference>
<dbReference type="Gene3D" id="3.30.1360.200">
    <property type="match status" value="1"/>
</dbReference>
<dbReference type="Gene3D" id="3.30.70.3400">
    <property type="match status" value="1"/>
</dbReference>
<evidence type="ECO:0000259" key="1">
    <source>
        <dbReference type="Pfam" id="PF22599"/>
    </source>
</evidence>
<feature type="domain" description="SecDF P1 head subdomain" evidence="1">
    <location>
        <begin position="147"/>
        <end position="219"/>
    </location>
</feature>
<protein>
    <recommendedName>
        <fullName evidence="1">SecDF P1 head subdomain domain-containing protein</fullName>
    </recommendedName>
</protein>
<evidence type="ECO:0000313" key="2">
    <source>
        <dbReference type="EMBL" id="CCO21002.1"/>
    </source>
</evidence>
<accession>S0DDI3</accession>
<name>S0DDI3_9ZZZZ</name>
<proteinExistence type="predicted"/>
<reference evidence="2" key="2">
    <citation type="journal article" date="2013" name="Biotechnol. Biofuels">
        <title>Mining for hemicellulases in the fungus-growing termite Pseudacanthotermes militaris using functional metagenomics.</title>
        <authorList>
            <person name="Bastien G."/>
            <person name="Arnal G."/>
            <person name="Bozonnet S."/>
            <person name="Laguerre S."/>
            <person name="Ferreira F."/>
            <person name="Faure R."/>
            <person name="Henrissat B."/>
            <person name="Lefevre F."/>
            <person name="Robe P."/>
            <person name="Bouchez O."/>
            <person name="Noirot C."/>
            <person name="Dumon C."/>
            <person name="O'Donohue M."/>
        </authorList>
    </citation>
    <scope>NUCLEOTIDE SEQUENCE</scope>
</reference>
<dbReference type="Pfam" id="PF22599">
    <property type="entry name" value="SecDF_P1_head"/>
    <property type="match status" value="1"/>
</dbReference>
<dbReference type="AlphaFoldDB" id="S0DDI3"/>
<gene>
    <name evidence="2" type="ORF">BN138_190</name>
</gene>
<dbReference type="InterPro" id="IPR054384">
    <property type="entry name" value="SecDF_P1_head"/>
</dbReference>